<reference evidence="3" key="1">
    <citation type="submission" date="2016-10" db="EMBL/GenBank/DDBJ databases">
        <authorList>
            <person name="Jeantristanb JTB J.-T."/>
            <person name="Ricardo R."/>
        </authorList>
    </citation>
    <scope>NUCLEOTIDE SEQUENCE [LARGE SCALE GENOMIC DNA]</scope>
</reference>
<name>A0A2X0M4N8_9BASI</name>
<feature type="compositionally biased region" description="Polar residues" evidence="1">
    <location>
        <begin position="620"/>
        <end position="637"/>
    </location>
</feature>
<feature type="compositionally biased region" description="Low complexity" evidence="1">
    <location>
        <begin position="553"/>
        <end position="563"/>
    </location>
</feature>
<proteinExistence type="predicted"/>
<sequence>MVPRPYVETDFRAIRTTQPLAHRLVISNLPATSDNIAKLTAEGTIEHLLVQAGISVNEQPVFFQSHEVLNLTGLSDPPQSRYKALNTDYFEIIGPKDEIEFTSKIFSFLNNDSKPYYPSSFESELVDENNHRWPRLFAHFTDVKENDEVRWSYDTIERAPEEAIRKAIKAHLDKHFEDMKNVPAESCISVTNDSGTRGDQCKVLVAVRMASAFMVDKITATKDRSTLSAKVNIPMRPTSRLTPQVTTEPLLVEQTITGVFKRIVKTRGMREPFAIVVLWAKSNRDPQSVASYLMSCLKDAETRHAAEYPQDPITRPKGTIVTTDYEPATGPGQHQKAVFRFSVSTSALATHIVQMVPFLPAHDRFGTSWHDGDERVVIKVCLDNERADAISARFNKATSESQGAIAESARYIENRIDMIQDVFQTLATTYAEDKRRNEQIAQETRQMMHALHMSNQALFSSLSGVQASGQAQFAVMTASTQLSNLRMELLFSNHPKDSQEYQELAREVQEARRTVCDAQAAYQQTQHQVTLALRQASPVYLQQLAHDGPTIPNGNNASGAADNAMDEREESGGSPSKRGRHNQEGDVHTTSPQPQSRSEHEGMSIVSDWWQVLQRRSPDDTITTAGRSRPNSEAGTSATTLGCIANAARMVYLQ</sequence>
<evidence type="ECO:0000313" key="3">
    <source>
        <dbReference type="Proteomes" id="UP000249723"/>
    </source>
</evidence>
<accession>A0A2X0M4N8</accession>
<organism evidence="2 3">
    <name type="scientific">Microbotryum saponariae</name>
    <dbReference type="NCBI Taxonomy" id="289078"/>
    <lineage>
        <taxon>Eukaryota</taxon>
        <taxon>Fungi</taxon>
        <taxon>Dikarya</taxon>
        <taxon>Basidiomycota</taxon>
        <taxon>Pucciniomycotina</taxon>
        <taxon>Microbotryomycetes</taxon>
        <taxon>Microbotryales</taxon>
        <taxon>Microbotryaceae</taxon>
        <taxon>Microbotryum</taxon>
    </lineage>
</organism>
<dbReference type="AlphaFoldDB" id="A0A2X0M4N8"/>
<feature type="region of interest" description="Disordered" evidence="1">
    <location>
        <begin position="618"/>
        <end position="637"/>
    </location>
</feature>
<dbReference type="Proteomes" id="UP000249723">
    <property type="component" value="Unassembled WGS sequence"/>
</dbReference>
<evidence type="ECO:0000313" key="2">
    <source>
        <dbReference type="EMBL" id="SCZ97645.1"/>
    </source>
</evidence>
<protein>
    <submittedName>
        <fullName evidence="2">BZ3500_MvSof-1268-A1-R1_Chr4-3g07330 protein</fullName>
    </submittedName>
</protein>
<gene>
    <name evidence="2" type="ORF">BZ3500_MVSOF-1268-A1-R1_CHR4-3G07330</name>
</gene>
<keyword evidence="3" id="KW-1185">Reference proteome</keyword>
<dbReference type="EMBL" id="FMWP01000093">
    <property type="protein sequence ID" value="SCZ97645.1"/>
    <property type="molecule type" value="Genomic_DNA"/>
</dbReference>
<feature type="region of interest" description="Disordered" evidence="1">
    <location>
        <begin position="545"/>
        <end position="602"/>
    </location>
</feature>
<evidence type="ECO:0000256" key="1">
    <source>
        <dbReference type="SAM" id="MobiDB-lite"/>
    </source>
</evidence>